<dbReference type="EMBL" id="JBGBPQ010000022">
    <property type="protein sequence ID" value="KAL1503120.1"/>
    <property type="molecule type" value="Genomic_DNA"/>
</dbReference>
<name>A0AB34IM65_PRYPA</name>
<organism evidence="2 3">
    <name type="scientific">Prymnesium parvum</name>
    <name type="common">Toxic golden alga</name>
    <dbReference type="NCBI Taxonomy" id="97485"/>
    <lineage>
        <taxon>Eukaryota</taxon>
        <taxon>Haptista</taxon>
        <taxon>Haptophyta</taxon>
        <taxon>Prymnesiophyceae</taxon>
        <taxon>Prymnesiales</taxon>
        <taxon>Prymnesiaceae</taxon>
        <taxon>Prymnesium</taxon>
    </lineage>
</organism>
<feature type="region of interest" description="Disordered" evidence="1">
    <location>
        <begin position="259"/>
        <end position="285"/>
    </location>
</feature>
<accession>A0AB34IM65</accession>
<sequence length="373" mass="40097">MQWAEASLAELWRCFLPGRQTAEAASRLAEAPARTRACASLLEAASVAARAGDQHSLEAFELVVTKLFDGLRALSDERRPPDDTPDAARRPRALFLCAVLLCQGAFASAPPECVARHTEQTLRALLRLSEGAVLAPQLAQLEALVLEQLPSAECLVDMTMELASGEEPPRETQQALVLRWLVAALELPRLAGALHANLPRLVHCALHLEAPATAAADLLFAALHSLCVDEEAHCALAMELIHLLVARCKQALSVEASMHPHRPPTGGGSMTSPLATVPSDSRRGSSDDAEALCDLCFRLTIALELPLLTSALSAAEELVTGCPAAWQCTRSAATLREAISNSFESDLKHLLVQWLLRLRAKILSQLPPREAVS</sequence>
<dbReference type="Proteomes" id="UP001515480">
    <property type="component" value="Unassembled WGS sequence"/>
</dbReference>
<evidence type="ECO:0008006" key="4">
    <source>
        <dbReference type="Google" id="ProtNLM"/>
    </source>
</evidence>
<protein>
    <recommendedName>
        <fullName evidence="4">MMS19 nucleotide excision repair protein</fullName>
    </recommendedName>
</protein>
<evidence type="ECO:0000256" key="1">
    <source>
        <dbReference type="SAM" id="MobiDB-lite"/>
    </source>
</evidence>
<evidence type="ECO:0000313" key="3">
    <source>
        <dbReference type="Proteomes" id="UP001515480"/>
    </source>
</evidence>
<dbReference type="AlphaFoldDB" id="A0AB34IM65"/>
<proteinExistence type="predicted"/>
<gene>
    <name evidence="2" type="ORF">AB1Y20_011183</name>
</gene>
<comment type="caution">
    <text evidence="2">The sequence shown here is derived from an EMBL/GenBank/DDBJ whole genome shotgun (WGS) entry which is preliminary data.</text>
</comment>
<reference evidence="2 3" key="1">
    <citation type="journal article" date="2024" name="Science">
        <title>Giant polyketide synthase enzymes in the biosynthesis of giant marine polyether toxins.</title>
        <authorList>
            <person name="Fallon T.R."/>
            <person name="Shende V.V."/>
            <person name="Wierzbicki I.H."/>
            <person name="Pendleton A.L."/>
            <person name="Watervoot N.F."/>
            <person name="Auber R.P."/>
            <person name="Gonzalez D.J."/>
            <person name="Wisecaver J.H."/>
            <person name="Moore B.S."/>
        </authorList>
    </citation>
    <scope>NUCLEOTIDE SEQUENCE [LARGE SCALE GENOMIC DNA]</scope>
    <source>
        <strain evidence="2 3">12B1</strain>
    </source>
</reference>
<keyword evidence="3" id="KW-1185">Reference proteome</keyword>
<evidence type="ECO:0000313" key="2">
    <source>
        <dbReference type="EMBL" id="KAL1503120.1"/>
    </source>
</evidence>